<accession>A0A1G5QW83</accession>
<dbReference type="AlphaFoldDB" id="A0A1G5QW83"/>
<evidence type="ECO:0000313" key="1">
    <source>
        <dbReference type="EMBL" id="SCZ65936.1"/>
    </source>
</evidence>
<protein>
    <submittedName>
        <fullName evidence="1">Uncharacterized protein</fullName>
    </submittedName>
</protein>
<evidence type="ECO:0000313" key="2">
    <source>
        <dbReference type="Proteomes" id="UP000199648"/>
    </source>
</evidence>
<sequence length="104" mass="11772">MSALRDPIRAKWFVKKALDCTKTRRADLLRTSIEIANNVRLVIVITLQEELIPAFVIFSIDLGYDAIDLHNLCKMVGGETLTLFGNSRDNYLGCRRHLIGVRAL</sequence>
<reference evidence="1 2" key="1">
    <citation type="submission" date="2016-10" db="EMBL/GenBank/DDBJ databases">
        <authorList>
            <person name="de Groot N.N."/>
        </authorList>
    </citation>
    <scope>NUCLEOTIDE SEQUENCE [LARGE SCALE GENOMIC DNA]</scope>
    <source>
        <strain evidence="1 2">HLD2</strain>
    </source>
</reference>
<dbReference type="Proteomes" id="UP000199648">
    <property type="component" value="Unassembled WGS sequence"/>
</dbReference>
<name>A0A1G5QW83_9GAMM</name>
<gene>
    <name evidence="1" type="ORF">SAMN03097708_02904</name>
</gene>
<organism evidence="1 2">
    <name type="scientific">Thiohalomonas denitrificans</name>
    <dbReference type="NCBI Taxonomy" id="415747"/>
    <lineage>
        <taxon>Bacteria</taxon>
        <taxon>Pseudomonadati</taxon>
        <taxon>Pseudomonadota</taxon>
        <taxon>Gammaproteobacteria</taxon>
        <taxon>Thiohalomonadales</taxon>
        <taxon>Thiohalomonadaceae</taxon>
        <taxon>Thiohalomonas</taxon>
    </lineage>
</organism>
<keyword evidence="2" id="KW-1185">Reference proteome</keyword>
<proteinExistence type="predicted"/>
<dbReference type="EMBL" id="FMWD01000010">
    <property type="protein sequence ID" value="SCZ65936.1"/>
    <property type="molecule type" value="Genomic_DNA"/>
</dbReference>